<comment type="caution">
    <text evidence="1">The sequence shown here is derived from an EMBL/GenBank/DDBJ whole genome shotgun (WGS) entry which is preliminary data.</text>
</comment>
<reference evidence="1" key="1">
    <citation type="submission" date="2020-05" db="EMBL/GenBank/DDBJ databases">
        <title>WGS assembly of Panicum virgatum.</title>
        <authorList>
            <person name="Lovell J.T."/>
            <person name="Jenkins J."/>
            <person name="Shu S."/>
            <person name="Juenger T.E."/>
            <person name="Schmutz J."/>
        </authorList>
    </citation>
    <scope>NUCLEOTIDE SEQUENCE</scope>
    <source>
        <strain evidence="1">AP13</strain>
    </source>
</reference>
<evidence type="ECO:0000313" key="2">
    <source>
        <dbReference type="Proteomes" id="UP000823388"/>
    </source>
</evidence>
<dbReference type="Proteomes" id="UP000823388">
    <property type="component" value="Chromosome 9N"/>
</dbReference>
<accession>A0A8T0MBF8</accession>
<dbReference type="GO" id="GO:0051010">
    <property type="term" value="F:microtubule plus-end binding"/>
    <property type="evidence" value="ECO:0007669"/>
    <property type="project" value="InterPro"/>
</dbReference>
<dbReference type="GO" id="GO:0030951">
    <property type="term" value="P:establishment or maintenance of microtubule cytoskeleton polarity"/>
    <property type="evidence" value="ECO:0007669"/>
    <property type="project" value="InterPro"/>
</dbReference>
<dbReference type="EMBL" id="CM029054">
    <property type="protein sequence ID" value="KAG2534127.1"/>
    <property type="molecule type" value="Genomic_DNA"/>
</dbReference>
<dbReference type="GO" id="GO:0046785">
    <property type="term" value="P:microtubule polymerization"/>
    <property type="evidence" value="ECO:0007669"/>
    <property type="project" value="InterPro"/>
</dbReference>
<dbReference type="PANTHER" id="PTHR12609">
    <property type="entry name" value="MICROTUBULE ASSOCIATED PROTEIN XMAP215"/>
    <property type="match status" value="1"/>
</dbReference>
<dbReference type="AlphaFoldDB" id="A0A8T0MBF8"/>
<dbReference type="InterPro" id="IPR045110">
    <property type="entry name" value="XMAP215"/>
</dbReference>
<dbReference type="GO" id="GO:0007051">
    <property type="term" value="P:spindle organization"/>
    <property type="evidence" value="ECO:0007669"/>
    <property type="project" value="InterPro"/>
</dbReference>
<gene>
    <name evidence="1" type="ORF">PVAP13_9NG023373</name>
</gene>
<evidence type="ECO:0000313" key="1">
    <source>
        <dbReference type="EMBL" id="KAG2534127.1"/>
    </source>
</evidence>
<organism evidence="1 2">
    <name type="scientific">Panicum virgatum</name>
    <name type="common">Blackwell switchgrass</name>
    <dbReference type="NCBI Taxonomy" id="38727"/>
    <lineage>
        <taxon>Eukaryota</taxon>
        <taxon>Viridiplantae</taxon>
        <taxon>Streptophyta</taxon>
        <taxon>Embryophyta</taxon>
        <taxon>Tracheophyta</taxon>
        <taxon>Spermatophyta</taxon>
        <taxon>Magnoliopsida</taxon>
        <taxon>Liliopsida</taxon>
        <taxon>Poales</taxon>
        <taxon>Poaceae</taxon>
        <taxon>PACMAD clade</taxon>
        <taxon>Panicoideae</taxon>
        <taxon>Panicodae</taxon>
        <taxon>Paniceae</taxon>
        <taxon>Panicinae</taxon>
        <taxon>Panicum</taxon>
        <taxon>Panicum sect. Hiantes</taxon>
    </lineage>
</organism>
<sequence>MKVICHELTQAADPESTMLEDLIKEADRLASCLAVMTFQMKHLAQTVKEGTLDNLITELFLWLLDYRVPLMDDGSQLLKALNVLMLKILDNA</sequence>
<dbReference type="GO" id="GO:0061863">
    <property type="term" value="F:microtubule plus end polymerase"/>
    <property type="evidence" value="ECO:0007669"/>
    <property type="project" value="InterPro"/>
</dbReference>
<proteinExistence type="predicted"/>
<protein>
    <submittedName>
        <fullName evidence="1">Uncharacterized protein</fullName>
    </submittedName>
</protein>
<name>A0A8T0MBF8_PANVG</name>
<keyword evidence="2" id="KW-1185">Reference proteome</keyword>